<accession>A0A1C7NT92</accession>
<evidence type="ECO:0000256" key="3">
    <source>
        <dbReference type="ARBA" id="ARBA00023125"/>
    </source>
</evidence>
<dbReference type="GO" id="GO:0005634">
    <property type="term" value="C:nucleus"/>
    <property type="evidence" value="ECO:0007669"/>
    <property type="project" value="UniProtKB-SubCell"/>
</dbReference>
<dbReference type="GO" id="GO:0046983">
    <property type="term" value="F:protein dimerization activity"/>
    <property type="evidence" value="ECO:0007669"/>
    <property type="project" value="InterPro"/>
</dbReference>
<evidence type="ECO:0000256" key="2">
    <source>
        <dbReference type="ARBA" id="ARBA00023015"/>
    </source>
</evidence>
<feature type="domain" description="MADS-box" evidence="8">
    <location>
        <begin position="1"/>
        <end position="61"/>
    </location>
</feature>
<evidence type="ECO:0000259" key="8">
    <source>
        <dbReference type="PROSITE" id="PS50066"/>
    </source>
</evidence>
<dbReference type="Proteomes" id="UP000093000">
    <property type="component" value="Unassembled WGS sequence"/>
</dbReference>
<dbReference type="GO" id="GO:0045944">
    <property type="term" value="P:positive regulation of transcription by RNA polymerase II"/>
    <property type="evidence" value="ECO:0007669"/>
    <property type="project" value="InterPro"/>
</dbReference>
<comment type="subcellular location">
    <subcellularLocation>
        <location evidence="1">Nucleus</location>
    </subcellularLocation>
</comment>
<dbReference type="EMBL" id="LUGH01000037">
    <property type="protein sequence ID" value="OBZ90714.1"/>
    <property type="molecule type" value="Genomic_DNA"/>
</dbReference>
<sequence>MGRKKIKIQPIQDERNRQVTFLKRKHGLMKKAYELSVLCNCEIALLIFNNNGKLVQYASTDIDQILMRYTEFVNSEDNDNWEDGEDHLEHQIGSHTVKKEGIVSREAIKSPVPQPTIEKSLSPAVEQPTVHSPSTSMTQVPPPPPPPPPLPALPAPTESHHARYSMSYVPSIQGFYDVYGNLHSSHPIYVAQSQLSSYTPVLPAQHIASYNNGNRPTVIEHMGTPIPSNTNGTYYHLQRPESSSSYSELVQMNKRPANLRVQIPHEASHPPEPSTTTLVIAPPSALPSQFAHNLPSPSTFYPEFYQQNELPSPLNFSSTPVAGNTAFHWPSRNPSLGLAGEYKPSPLAKIDENDACLKRDRDHSVDNGNQSKKVKH</sequence>
<reference evidence="9 10" key="1">
    <citation type="submission" date="2016-03" db="EMBL/GenBank/DDBJ databases">
        <title>Choanephora cucurbitarum.</title>
        <authorList>
            <person name="Min B."/>
            <person name="Park H."/>
            <person name="Park J.-H."/>
            <person name="Shin H.-D."/>
            <person name="Choi I.-G."/>
        </authorList>
    </citation>
    <scope>NUCLEOTIDE SEQUENCE [LARGE SCALE GENOMIC DNA]</scope>
    <source>
        <strain evidence="9 10">KUS-F28377</strain>
    </source>
</reference>
<dbReference type="Gene3D" id="3.40.1810.10">
    <property type="entry name" value="Transcription factor, MADS-box"/>
    <property type="match status" value="1"/>
</dbReference>
<feature type="compositionally biased region" description="Polar residues" evidence="7">
    <location>
        <begin position="129"/>
        <end position="139"/>
    </location>
</feature>
<dbReference type="OrthoDB" id="1898716at2759"/>
<dbReference type="PRINTS" id="PR00404">
    <property type="entry name" value="MADSDOMAIN"/>
</dbReference>
<evidence type="ECO:0000256" key="7">
    <source>
        <dbReference type="SAM" id="MobiDB-lite"/>
    </source>
</evidence>
<proteinExistence type="inferred from homology"/>
<dbReference type="AlphaFoldDB" id="A0A1C7NT92"/>
<dbReference type="InParanoid" id="A0A1C7NT92"/>
<evidence type="ECO:0000256" key="1">
    <source>
        <dbReference type="ARBA" id="ARBA00004123"/>
    </source>
</evidence>
<dbReference type="InterPro" id="IPR002100">
    <property type="entry name" value="TF_MADSbox"/>
</dbReference>
<dbReference type="SUPFAM" id="SSF55455">
    <property type="entry name" value="SRF-like"/>
    <property type="match status" value="1"/>
</dbReference>
<dbReference type="STRING" id="101091.A0A1C7NT92"/>
<dbReference type="SMART" id="SM00432">
    <property type="entry name" value="MADS"/>
    <property type="match status" value="1"/>
</dbReference>
<feature type="region of interest" description="Disordered" evidence="7">
    <location>
        <begin position="354"/>
        <end position="376"/>
    </location>
</feature>
<dbReference type="Pfam" id="PF00319">
    <property type="entry name" value="SRF-TF"/>
    <property type="match status" value="1"/>
</dbReference>
<dbReference type="PROSITE" id="PS50066">
    <property type="entry name" value="MADS_BOX_2"/>
    <property type="match status" value="1"/>
</dbReference>
<keyword evidence="5" id="KW-0539">Nucleus</keyword>
<evidence type="ECO:0000256" key="4">
    <source>
        <dbReference type="ARBA" id="ARBA00023163"/>
    </source>
</evidence>
<evidence type="ECO:0000313" key="10">
    <source>
        <dbReference type="Proteomes" id="UP000093000"/>
    </source>
</evidence>
<name>A0A1C7NT92_9FUNG</name>
<dbReference type="InterPro" id="IPR036879">
    <property type="entry name" value="TF_MADSbox_sf"/>
</dbReference>
<keyword evidence="4" id="KW-0804">Transcription</keyword>
<comment type="caution">
    <text evidence="9">The sequence shown here is derived from an EMBL/GenBank/DDBJ whole genome shotgun (WGS) entry which is preliminary data.</text>
</comment>
<organism evidence="9 10">
    <name type="scientific">Choanephora cucurbitarum</name>
    <dbReference type="NCBI Taxonomy" id="101091"/>
    <lineage>
        <taxon>Eukaryota</taxon>
        <taxon>Fungi</taxon>
        <taxon>Fungi incertae sedis</taxon>
        <taxon>Mucoromycota</taxon>
        <taxon>Mucoromycotina</taxon>
        <taxon>Mucoromycetes</taxon>
        <taxon>Mucorales</taxon>
        <taxon>Mucorineae</taxon>
        <taxon>Choanephoraceae</taxon>
        <taxon>Choanephoroideae</taxon>
        <taxon>Choanephora</taxon>
    </lineage>
</organism>
<dbReference type="PANTHER" id="PTHR11945">
    <property type="entry name" value="MADS BOX PROTEIN"/>
    <property type="match status" value="1"/>
</dbReference>
<evidence type="ECO:0000256" key="6">
    <source>
        <dbReference type="ARBA" id="ARBA00025805"/>
    </source>
</evidence>
<dbReference type="PANTHER" id="PTHR11945:SF534">
    <property type="entry name" value="MYOCYTE-SPECIFIC ENHANCER FACTOR 2"/>
    <property type="match status" value="1"/>
</dbReference>
<dbReference type="InterPro" id="IPR033896">
    <property type="entry name" value="MEF2-like_N"/>
</dbReference>
<keyword evidence="3" id="KW-0238">DNA-binding</keyword>
<dbReference type="GO" id="GO:0000981">
    <property type="term" value="F:DNA-binding transcription factor activity, RNA polymerase II-specific"/>
    <property type="evidence" value="ECO:0007669"/>
    <property type="project" value="TreeGrafter"/>
</dbReference>
<keyword evidence="10" id="KW-1185">Reference proteome</keyword>
<evidence type="ECO:0000256" key="5">
    <source>
        <dbReference type="ARBA" id="ARBA00023242"/>
    </source>
</evidence>
<evidence type="ECO:0000313" key="9">
    <source>
        <dbReference type="EMBL" id="OBZ90714.1"/>
    </source>
</evidence>
<dbReference type="PROSITE" id="PS00350">
    <property type="entry name" value="MADS_BOX_1"/>
    <property type="match status" value="1"/>
</dbReference>
<dbReference type="GO" id="GO:0000978">
    <property type="term" value="F:RNA polymerase II cis-regulatory region sequence-specific DNA binding"/>
    <property type="evidence" value="ECO:0007669"/>
    <property type="project" value="TreeGrafter"/>
</dbReference>
<gene>
    <name evidence="9" type="primary">mef2d_0</name>
    <name evidence="9" type="ORF">A0J61_01238</name>
</gene>
<keyword evidence="2" id="KW-0805">Transcription regulation</keyword>
<dbReference type="CDD" id="cd00265">
    <property type="entry name" value="MADS_MEF2_like"/>
    <property type="match status" value="1"/>
</dbReference>
<protein>
    <submittedName>
        <fullName evidence="9">Myocyte-specific enhancer factor 2D</fullName>
    </submittedName>
</protein>
<comment type="similarity">
    <text evidence="6">Belongs to the MEF2 family.</text>
</comment>
<feature type="compositionally biased region" description="Pro residues" evidence="7">
    <location>
        <begin position="140"/>
        <end position="154"/>
    </location>
</feature>
<feature type="compositionally biased region" description="Basic and acidic residues" evidence="7">
    <location>
        <begin position="354"/>
        <end position="365"/>
    </location>
</feature>
<feature type="compositionally biased region" description="Polar residues" evidence="7">
    <location>
        <begin position="366"/>
        <end position="376"/>
    </location>
</feature>
<feature type="region of interest" description="Disordered" evidence="7">
    <location>
        <begin position="104"/>
        <end position="158"/>
    </location>
</feature>